<accession>A0A0F9BZD5</accession>
<proteinExistence type="predicted"/>
<reference evidence="1" key="1">
    <citation type="journal article" date="2015" name="Nature">
        <title>Complex archaea that bridge the gap between prokaryotes and eukaryotes.</title>
        <authorList>
            <person name="Spang A."/>
            <person name="Saw J.H."/>
            <person name="Jorgensen S.L."/>
            <person name="Zaremba-Niedzwiedzka K."/>
            <person name="Martijn J."/>
            <person name="Lind A.E."/>
            <person name="van Eijk R."/>
            <person name="Schleper C."/>
            <person name="Guy L."/>
            <person name="Ettema T.J."/>
        </authorList>
    </citation>
    <scope>NUCLEOTIDE SEQUENCE</scope>
</reference>
<protein>
    <submittedName>
        <fullName evidence="1">Uncharacterized protein</fullName>
    </submittedName>
</protein>
<dbReference type="AlphaFoldDB" id="A0A0F9BZD5"/>
<evidence type="ECO:0000313" key="1">
    <source>
        <dbReference type="EMBL" id="KKL27219.1"/>
    </source>
</evidence>
<organism evidence="1">
    <name type="scientific">marine sediment metagenome</name>
    <dbReference type="NCBI Taxonomy" id="412755"/>
    <lineage>
        <taxon>unclassified sequences</taxon>
        <taxon>metagenomes</taxon>
        <taxon>ecological metagenomes</taxon>
    </lineage>
</organism>
<sequence>MKLIDDGEMLVFVNGVEGLLQYKEIHRQAQLDADLKEIPEIKREANQEITDKMFDNGFFCLFYFHPGEGNKHFSDRWV</sequence>
<comment type="caution">
    <text evidence="1">The sequence shown here is derived from an EMBL/GenBank/DDBJ whole genome shotgun (WGS) entry which is preliminary data.</text>
</comment>
<feature type="non-terminal residue" evidence="1">
    <location>
        <position position="78"/>
    </location>
</feature>
<name>A0A0F9BZD5_9ZZZZ</name>
<gene>
    <name evidence="1" type="ORF">LCGC14_2387410</name>
</gene>
<dbReference type="EMBL" id="LAZR01035546">
    <property type="protein sequence ID" value="KKL27219.1"/>
    <property type="molecule type" value="Genomic_DNA"/>
</dbReference>